<dbReference type="AlphaFoldDB" id="G0NIU5"/>
<organism evidence="2">
    <name type="scientific">Caenorhabditis brenneri</name>
    <name type="common">Nematode worm</name>
    <dbReference type="NCBI Taxonomy" id="135651"/>
    <lineage>
        <taxon>Eukaryota</taxon>
        <taxon>Metazoa</taxon>
        <taxon>Ecdysozoa</taxon>
        <taxon>Nematoda</taxon>
        <taxon>Chromadorea</taxon>
        <taxon>Rhabditida</taxon>
        <taxon>Rhabditina</taxon>
        <taxon>Rhabditomorpha</taxon>
        <taxon>Rhabditoidea</taxon>
        <taxon>Rhabditidae</taxon>
        <taxon>Peloderinae</taxon>
        <taxon>Caenorhabditis</taxon>
    </lineage>
</organism>
<name>G0NIU5_CAEBE</name>
<reference evidence="2" key="1">
    <citation type="submission" date="2011-07" db="EMBL/GenBank/DDBJ databases">
        <authorList>
            <consortium name="Caenorhabditis brenneri Sequencing and Analysis Consortium"/>
            <person name="Wilson R.K."/>
        </authorList>
    </citation>
    <scope>NUCLEOTIDE SEQUENCE [LARGE SCALE GENOMIC DNA]</scope>
    <source>
        <strain evidence="2">PB2801</strain>
    </source>
</reference>
<keyword evidence="2" id="KW-1185">Reference proteome</keyword>
<evidence type="ECO:0000313" key="2">
    <source>
        <dbReference type="Proteomes" id="UP000008068"/>
    </source>
</evidence>
<gene>
    <name evidence="1" type="ORF">CAEBREN_09900</name>
</gene>
<protein>
    <submittedName>
        <fullName evidence="1">Uncharacterized protein</fullName>
    </submittedName>
</protein>
<evidence type="ECO:0000313" key="1">
    <source>
        <dbReference type="EMBL" id="EGT31998.1"/>
    </source>
</evidence>
<accession>G0NIU5</accession>
<proteinExistence type="predicted"/>
<dbReference type="Proteomes" id="UP000008068">
    <property type="component" value="Unassembled WGS sequence"/>
</dbReference>
<sequence length="237" mass="27985">MSERLKYVKNGVCRIENFAECLATRSFPTERHWMIGDAEWWSRLKISRNRTEIFLDTWCSSAMKRSIRTYSRVLSNLNRDEKRFEITKSEIIHSFNHSVGFSLLKNQSQPIGNTVTVRGSHEELSVFPLVLQIAHGVQFKSELVYLYRVISMASKQGMRNVIHYCDVLLTQTQEHSGFKAVDRYWIHFAIEYNLKRWMVQLLKTMKSVKDCIEGEDVEKMSNDTMKMFIAKFLYEKF</sequence>
<dbReference type="HOGENOM" id="CLU_1171503_0_0_1"/>
<dbReference type="InParanoid" id="G0NIU5"/>
<dbReference type="OrthoDB" id="5815083at2759"/>
<dbReference type="EMBL" id="GL379892">
    <property type="protein sequence ID" value="EGT31998.1"/>
    <property type="molecule type" value="Genomic_DNA"/>
</dbReference>